<proteinExistence type="predicted"/>
<evidence type="ECO:0000313" key="3">
    <source>
        <dbReference type="Proteomes" id="UP000635384"/>
    </source>
</evidence>
<organism evidence="2 3">
    <name type="scientific">Erythrobacter rubeus</name>
    <dbReference type="NCBI Taxonomy" id="2760803"/>
    <lineage>
        <taxon>Bacteria</taxon>
        <taxon>Pseudomonadati</taxon>
        <taxon>Pseudomonadota</taxon>
        <taxon>Alphaproteobacteria</taxon>
        <taxon>Sphingomonadales</taxon>
        <taxon>Erythrobacteraceae</taxon>
        <taxon>Erythrobacter/Porphyrobacter group</taxon>
        <taxon>Erythrobacter</taxon>
    </lineage>
</organism>
<name>A0ABR8KUW0_9SPHN</name>
<keyword evidence="3" id="KW-1185">Reference proteome</keyword>
<keyword evidence="1" id="KW-0732">Signal</keyword>
<dbReference type="Proteomes" id="UP000635384">
    <property type="component" value="Unassembled WGS sequence"/>
</dbReference>
<feature type="signal peptide" evidence="1">
    <location>
        <begin position="1"/>
        <end position="18"/>
    </location>
</feature>
<protein>
    <submittedName>
        <fullName evidence="2">Uncharacterized protein</fullName>
    </submittedName>
</protein>
<evidence type="ECO:0000256" key="1">
    <source>
        <dbReference type="SAM" id="SignalP"/>
    </source>
</evidence>
<sequence>MLRPISALLLLCSTAALAAQGGETEQDAPQQITLDRAADAALRSVRPTLPECAAGCLTPHEAVALAYAAGENAPRPGRFLLDIRGGGRSLTGELTDLFFVNSQAGYAQLGTLTIAFEPDALWALLRRARTCAGSLENGVIEVRGCHADANFDLNMFTMMQRLGNRRVVVDGEVQLQWIDARTGRPSPVANKRGENELGYYQTWVRVTDADQVIFVYEE</sequence>
<evidence type="ECO:0000313" key="2">
    <source>
        <dbReference type="EMBL" id="MBD2843375.1"/>
    </source>
</evidence>
<feature type="chain" id="PRO_5045557778" evidence="1">
    <location>
        <begin position="19"/>
        <end position="218"/>
    </location>
</feature>
<gene>
    <name evidence="2" type="ORF">IB285_14030</name>
</gene>
<accession>A0ABR8KUW0</accession>
<comment type="caution">
    <text evidence="2">The sequence shown here is derived from an EMBL/GenBank/DDBJ whole genome shotgun (WGS) entry which is preliminary data.</text>
</comment>
<dbReference type="EMBL" id="JACXLC010000001">
    <property type="protein sequence ID" value="MBD2843375.1"/>
    <property type="molecule type" value="Genomic_DNA"/>
</dbReference>
<dbReference type="RefSeq" id="WP_190788741.1">
    <property type="nucleotide sequence ID" value="NZ_JACXLC010000001.1"/>
</dbReference>
<reference evidence="2 3" key="1">
    <citation type="submission" date="2020-09" db="EMBL/GenBank/DDBJ databases">
        <authorList>
            <person name="Yoon J.-W."/>
        </authorList>
    </citation>
    <scope>NUCLEOTIDE SEQUENCE [LARGE SCALE GENOMIC DNA]</scope>
    <source>
        <strain evidence="2 3">KMU-140</strain>
    </source>
</reference>